<feature type="domain" description="HTH cro/C1-type" evidence="1">
    <location>
        <begin position="51"/>
        <end position="78"/>
    </location>
</feature>
<dbReference type="Proteomes" id="UP000593875">
    <property type="component" value="Chromosome"/>
</dbReference>
<dbReference type="Gene3D" id="1.10.260.40">
    <property type="entry name" value="lambda repressor-like DNA-binding domains"/>
    <property type="match status" value="1"/>
</dbReference>
<dbReference type="RefSeq" id="WP_193687716.1">
    <property type="nucleotide sequence ID" value="NZ_CP062941.1"/>
</dbReference>
<evidence type="ECO:0000259" key="1">
    <source>
        <dbReference type="PROSITE" id="PS50943"/>
    </source>
</evidence>
<dbReference type="GO" id="GO:0003677">
    <property type="term" value="F:DNA binding"/>
    <property type="evidence" value="ECO:0007669"/>
    <property type="project" value="InterPro"/>
</dbReference>
<keyword evidence="3" id="KW-1185">Reference proteome</keyword>
<dbReference type="InterPro" id="IPR001387">
    <property type="entry name" value="Cro/C1-type_HTH"/>
</dbReference>
<reference evidence="2 3" key="1">
    <citation type="submission" date="2020-10" db="EMBL/GenBank/DDBJ databases">
        <title>Genome sequencing of Massilia sp. LPB0304.</title>
        <authorList>
            <person name="Kim J."/>
        </authorList>
    </citation>
    <scope>NUCLEOTIDE SEQUENCE [LARGE SCALE GENOMIC DNA]</scope>
    <source>
        <strain evidence="2 3">LPB0304</strain>
    </source>
</reference>
<dbReference type="PROSITE" id="PS50943">
    <property type="entry name" value="HTH_CROC1"/>
    <property type="match status" value="1"/>
</dbReference>
<dbReference type="AlphaFoldDB" id="A0A7L9U8H3"/>
<accession>A0A7L9U8H3</accession>
<dbReference type="EMBL" id="CP062941">
    <property type="protein sequence ID" value="QOL50729.1"/>
    <property type="molecule type" value="Genomic_DNA"/>
</dbReference>
<evidence type="ECO:0000313" key="3">
    <source>
        <dbReference type="Proteomes" id="UP000593875"/>
    </source>
</evidence>
<gene>
    <name evidence="2" type="ORF">LPB04_05420</name>
</gene>
<evidence type="ECO:0000313" key="2">
    <source>
        <dbReference type="EMBL" id="QOL50729.1"/>
    </source>
</evidence>
<proteinExistence type="predicted"/>
<dbReference type="KEGG" id="mlir:LPB04_05420"/>
<protein>
    <recommendedName>
        <fullName evidence="1">HTH cro/C1-type domain-containing protein</fullName>
    </recommendedName>
</protein>
<name>A0A7L9U8H3_9BURK</name>
<organism evidence="2 3">
    <name type="scientific">Massilia litorea</name>
    <dbReference type="NCBI Taxonomy" id="2769491"/>
    <lineage>
        <taxon>Bacteria</taxon>
        <taxon>Pseudomonadati</taxon>
        <taxon>Pseudomonadota</taxon>
        <taxon>Betaproteobacteria</taxon>
        <taxon>Burkholderiales</taxon>
        <taxon>Oxalobacteraceae</taxon>
        <taxon>Telluria group</taxon>
        <taxon>Massilia</taxon>
    </lineage>
</organism>
<dbReference type="CDD" id="cd00093">
    <property type="entry name" value="HTH_XRE"/>
    <property type="match status" value="1"/>
</dbReference>
<sequence length="137" mass="15565">MNSTNERESFSERLQQALKNAHYSPDSPTRLAREFNIRFEGRPITVHAARKWLVGEAIPTQEKLRMIAQWLGVPADWLRFGGADAPGAQAEGGASARFESADVKLIADLQRLDEHHRQLAREFIRMLVRLNHQPPAK</sequence>
<dbReference type="InterPro" id="IPR010982">
    <property type="entry name" value="Lambda_DNA-bd_dom_sf"/>
</dbReference>